<proteinExistence type="predicted"/>
<organism evidence="2">
    <name type="scientific">Paenarthrobacter sp. AMU7</name>
    <dbReference type="NCBI Taxonomy" id="3162492"/>
    <lineage>
        <taxon>Bacteria</taxon>
        <taxon>Bacillati</taxon>
        <taxon>Actinomycetota</taxon>
        <taxon>Actinomycetes</taxon>
        <taxon>Micrococcales</taxon>
        <taxon>Micrococcaceae</taxon>
        <taxon>Paenarthrobacter</taxon>
    </lineage>
</organism>
<dbReference type="EMBL" id="CP165735">
    <property type="protein sequence ID" value="XDV72886.1"/>
    <property type="molecule type" value="Genomic_DNA"/>
</dbReference>
<dbReference type="InterPro" id="IPR011009">
    <property type="entry name" value="Kinase-like_dom_sf"/>
</dbReference>
<evidence type="ECO:0000259" key="1">
    <source>
        <dbReference type="Pfam" id="PF01636"/>
    </source>
</evidence>
<dbReference type="AlphaFoldDB" id="A0AB39YST1"/>
<dbReference type="Pfam" id="PF01636">
    <property type="entry name" value="APH"/>
    <property type="match status" value="1"/>
</dbReference>
<accession>A0AB39YST1</accession>
<evidence type="ECO:0000313" key="2">
    <source>
        <dbReference type="EMBL" id="XDV72886.1"/>
    </source>
</evidence>
<name>A0AB39YST1_9MICC</name>
<sequence>MTGTITELQQSLLLTWLGGFTVVQDHSWPLQDTTVLQVAAPDGQEYIVKASTTSHHIRREIAAYSRGLPGLHGRVPTLKHASPEAGILVTGYLPGTLVAGTSSESDPRTYREAGMLLSRMHLPAGTSRGYAKALAARTGSLIERAHSLLPEETQRRLQEVLESLEPGPATLVTTHGDYQPRNWLDDDGVIKVIDFGRAELRPWVHDLVRLSHQQLLAQPTLAAAFHEGLGRVVTSEEDHHLWTLENLNQSVGTVVWAHHVGDAVFERQGVEMVTRVLDGFLPCSG</sequence>
<dbReference type="Gene3D" id="3.90.1200.10">
    <property type="match status" value="1"/>
</dbReference>
<reference evidence="2" key="1">
    <citation type="submission" date="2024-07" db="EMBL/GenBank/DDBJ databases">
        <authorList>
            <person name="Li J."/>
            <person name="Wei H."/>
            <person name="Ma J."/>
        </authorList>
    </citation>
    <scope>NUCLEOTIDE SEQUENCE</scope>
    <source>
        <strain evidence="2">AMU7</strain>
    </source>
</reference>
<protein>
    <submittedName>
        <fullName evidence="2">Phosphotransferase</fullName>
    </submittedName>
</protein>
<gene>
    <name evidence="2" type="ORF">ABQM86_06915</name>
</gene>
<dbReference type="RefSeq" id="WP_369746253.1">
    <property type="nucleotide sequence ID" value="NZ_CP165735.1"/>
</dbReference>
<dbReference type="InterPro" id="IPR002575">
    <property type="entry name" value="Aminoglycoside_PTrfase"/>
</dbReference>
<feature type="domain" description="Aminoglycoside phosphotransferase" evidence="1">
    <location>
        <begin position="38"/>
        <end position="230"/>
    </location>
</feature>
<dbReference type="SUPFAM" id="SSF56112">
    <property type="entry name" value="Protein kinase-like (PK-like)"/>
    <property type="match status" value="1"/>
</dbReference>